<keyword evidence="2" id="KW-1185">Reference proteome</keyword>
<dbReference type="InterPro" id="IPR000150">
    <property type="entry name" value="Cof"/>
</dbReference>
<dbReference type="Gene3D" id="3.40.50.1000">
    <property type="entry name" value="HAD superfamily/HAD-like"/>
    <property type="match status" value="1"/>
</dbReference>
<dbReference type="NCBIfam" id="TIGR01484">
    <property type="entry name" value="HAD-SF-IIB"/>
    <property type="match status" value="1"/>
</dbReference>
<dbReference type="SFLD" id="SFLDS00003">
    <property type="entry name" value="Haloacid_Dehalogenase"/>
    <property type="match status" value="1"/>
</dbReference>
<sequence length="278" mass="30882">MSQVIFLDVDGTLVNYENEIPASAIEAIKLARQNGHRIYACTGRSRAEMQPEIWDIGIDGMIGGNGNYIESDNQVIYHNSLSLAECTEIVDYLHAHGLEFYLESNSGLYASENFFERSIPVLQEYCKRKGMDNVQDVTAETVMHGMVFDSTNYYRDDVNKISFILESYQDYLDAKTHFSQFEVNTWGGKGEVALFGDVGVKGIDKAFAIDQLLNHLGADKKNTIAFGDAKIDIPMFQYCAQSVAMGSGGPEAKAAADYITTGVDEDGIYQAFKHLELI</sequence>
<evidence type="ECO:0000313" key="1">
    <source>
        <dbReference type="EMBL" id="NKZ19275.1"/>
    </source>
</evidence>
<dbReference type="RefSeq" id="WP_168548041.1">
    <property type="nucleotide sequence ID" value="NZ_JAAXPR010000001.1"/>
</dbReference>
<accession>A0A7X6MVP5</accession>
<dbReference type="PROSITE" id="PS01228">
    <property type="entry name" value="COF_1"/>
    <property type="match status" value="1"/>
</dbReference>
<dbReference type="NCBIfam" id="TIGR00099">
    <property type="entry name" value="Cof-subfamily"/>
    <property type="match status" value="1"/>
</dbReference>
<dbReference type="InterPro" id="IPR036412">
    <property type="entry name" value="HAD-like_sf"/>
</dbReference>
<dbReference type="InterPro" id="IPR006379">
    <property type="entry name" value="HAD-SF_hydro_IIB"/>
</dbReference>
<dbReference type="Pfam" id="PF08282">
    <property type="entry name" value="Hydrolase_3"/>
    <property type="match status" value="1"/>
</dbReference>
<name>A0A7X6MVP5_9STRE</name>
<dbReference type="SUPFAM" id="SSF56784">
    <property type="entry name" value="HAD-like"/>
    <property type="match status" value="1"/>
</dbReference>
<evidence type="ECO:0000313" key="2">
    <source>
        <dbReference type="Proteomes" id="UP000522720"/>
    </source>
</evidence>
<organism evidence="1 2">
    <name type="scientific">Streptococcus ovuberis</name>
    <dbReference type="NCBI Taxonomy" id="1936207"/>
    <lineage>
        <taxon>Bacteria</taxon>
        <taxon>Bacillati</taxon>
        <taxon>Bacillota</taxon>
        <taxon>Bacilli</taxon>
        <taxon>Lactobacillales</taxon>
        <taxon>Streptococcaceae</taxon>
        <taxon>Streptococcus</taxon>
    </lineage>
</organism>
<comment type="caution">
    <text evidence="1">The sequence shown here is derived from an EMBL/GenBank/DDBJ whole genome shotgun (WGS) entry which is preliminary data.</text>
</comment>
<reference evidence="1 2" key="1">
    <citation type="submission" date="2020-04" db="EMBL/GenBank/DDBJ databases">
        <title>MicrobeNet Type strains.</title>
        <authorList>
            <person name="Nicholson A.C."/>
        </authorList>
    </citation>
    <scope>NUCLEOTIDE SEQUENCE [LARGE SCALE GENOMIC DNA]</scope>
    <source>
        <strain evidence="1 2">CCUG 69612</strain>
    </source>
</reference>
<proteinExistence type="predicted"/>
<dbReference type="Gene3D" id="3.30.1240.10">
    <property type="match status" value="1"/>
</dbReference>
<protein>
    <submittedName>
        <fullName evidence="1">Cof-type HAD-IIB family hydrolase</fullName>
    </submittedName>
</protein>
<gene>
    <name evidence="1" type="ORF">HF992_00115</name>
</gene>
<dbReference type="GO" id="GO:0016791">
    <property type="term" value="F:phosphatase activity"/>
    <property type="evidence" value="ECO:0007669"/>
    <property type="project" value="TreeGrafter"/>
</dbReference>
<dbReference type="AlphaFoldDB" id="A0A7X6MVP5"/>
<dbReference type="PANTHER" id="PTHR10000:SF25">
    <property type="entry name" value="PHOSPHATASE YKRA-RELATED"/>
    <property type="match status" value="1"/>
</dbReference>
<keyword evidence="1" id="KW-0378">Hydrolase</keyword>
<dbReference type="PANTHER" id="PTHR10000">
    <property type="entry name" value="PHOSPHOSERINE PHOSPHATASE"/>
    <property type="match status" value="1"/>
</dbReference>
<dbReference type="GO" id="GO:0000287">
    <property type="term" value="F:magnesium ion binding"/>
    <property type="evidence" value="ECO:0007669"/>
    <property type="project" value="TreeGrafter"/>
</dbReference>
<dbReference type="InterPro" id="IPR023214">
    <property type="entry name" value="HAD_sf"/>
</dbReference>
<dbReference type="Proteomes" id="UP000522720">
    <property type="component" value="Unassembled WGS sequence"/>
</dbReference>
<dbReference type="SFLD" id="SFLDG01140">
    <property type="entry name" value="C2.B:_Phosphomannomutase_and_P"/>
    <property type="match status" value="1"/>
</dbReference>
<dbReference type="EMBL" id="JAAXPR010000001">
    <property type="protein sequence ID" value="NKZ19275.1"/>
    <property type="molecule type" value="Genomic_DNA"/>
</dbReference>
<dbReference type="GO" id="GO:0005829">
    <property type="term" value="C:cytosol"/>
    <property type="evidence" value="ECO:0007669"/>
    <property type="project" value="TreeGrafter"/>
</dbReference>